<proteinExistence type="predicted"/>
<reference evidence="1 2" key="1">
    <citation type="journal article" date="2021" name="Int. J. Syst. Evol. Microbiol.">
        <title>Salipiger mangrovisoli sp. nov., isolated from mangrove soil and the proposal for the reclassification of Paraphaeobacter pallidus as Salipiger pallidus comb. nov.</title>
        <authorList>
            <person name="Du J."/>
            <person name="Liu Y."/>
            <person name="Pei T."/>
            <person name="Deng M.R."/>
            <person name="Zhu H."/>
        </authorList>
    </citation>
    <scope>NUCLEOTIDE SEQUENCE [LARGE SCALE GENOMIC DNA]</scope>
    <source>
        <strain evidence="1 2">6D45A</strain>
    </source>
</reference>
<name>A0ABR9WWU9_9RHOB</name>
<sequence length="102" mass="10669">MRPVARTARSVFVISATALALHKGGMTLCGGTIMALRDALDAFPRAASDDEVAAAHGRAREVILARLAGDEVAFNAAKYALEVEMAALWALRARAYARGAAA</sequence>
<organism evidence="1 2">
    <name type="scientific">Salipiger mangrovisoli</name>
    <dbReference type="NCBI Taxonomy" id="2865933"/>
    <lineage>
        <taxon>Bacteria</taxon>
        <taxon>Pseudomonadati</taxon>
        <taxon>Pseudomonadota</taxon>
        <taxon>Alphaproteobacteria</taxon>
        <taxon>Rhodobacterales</taxon>
        <taxon>Roseobacteraceae</taxon>
        <taxon>Salipiger</taxon>
    </lineage>
</organism>
<evidence type="ECO:0000313" key="1">
    <source>
        <dbReference type="EMBL" id="MBE9635763.1"/>
    </source>
</evidence>
<gene>
    <name evidence="1" type="ORF">IQ782_02805</name>
</gene>
<dbReference type="RefSeq" id="WP_194133067.1">
    <property type="nucleotide sequence ID" value="NZ_JADFFK010000001.1"/>
</dbReference>
<dbReference type="Proteomes" id="UP000607796">
    <property type="component" value="Unassembled WGS sequence"/>
</dbReference>
<accession>A0ABR9WWU9</accession>
<comment type="caution">
    <text evidence="1">The sequence shown here is derived from an EMBL/GenBank/DDBJ whole genome shotgun (WGS) entry which is preliminary data.</text>
</comment>
<evidence type="ECO:0000313" key="2">
    <source>
        <dbReference type="Proteomes" id="UP000607796"/>
    </source>
</evidence>
<dbReference type="EMBL" id="JADFFK010000001">
    <property type="protein sequence ID" value="MBE9635763.1"/>
    <property type="molecule type" value="Genomic_DNA"/>
</dbReference>
<keyword evidence="2" id="KW-1185">Reference proteome</keyword>
<protein>
    <submittedName>
        <fullName evidence="1">Uncharacterized protein</fullName>
    </submittedName>
</protein>